<keyword evidence="2" id="KW-0732">Signal</keyword>
<feature type="compositionally biased region" description="Basic and acidic residues" evidence="1">
    <location>
        <begin position="66"/>
        <end position="78"/>
    </location>
</feature>
<feature type="region of interest" description="Disordered" evidence="1">
    <location>
        <begin position="42"/>
        <end position="78"/>
    </location>
</feature>
<dbReference type="AlphaFoldDB" id="A0A2M4B4N1"/>
<feature type="chain" id="PRO_5014766379" evidence="2">
    <location>
        <begin position="25"/>
        <end position="78"/>
    </location>
</feature>
<name>A0A2M4B4N1_9DIPT</name>
<evidence type="ECO:0000256" key="1">
    <source>
        <dbReference type="SAM" id="MobiDB-lite"/>
    </source>
</evidence>
<accession>A0A2M4B4N1</accession>
<evidence type="ECO:0000256" key="2">
    <source>
        <dbReference type="SAM" id="SignalP"/>
    </source>
</evidence>
<dbReference type="EMBL" id="GGFK01014686">
    <property type="protein sequence ID" value="MBW48007.1"/>
    <property type="molecule type" value="Transcribed_RNA"/>
</dbReference>
<sequence>MLSFKKRWWLVVFRFCLSPCSKLSLCFTCLSLENTSTRFTMPKRNEELTTDARGGHISQKGAKAPEPSRRRPEAGLYH</sequence>
<protein>
    <submittedName>
        <fullName evidence="3">Putative secreted protein</fullName>
    </submittedName>
</protein>
<proteinExistence type="predicted"/>
<evidence type="ECO:0000313" key="3">
    <source>
        <dbReference type="EMBL" id="MBW48007.1"/>
    </source>
</evidence>
<reference evidence="3" key="1">
    <citation type="submission" date="2018-01" db="EMBL/GenBank/DDBJ databases">
        <title>An insight into the sialome of Amazonian anophelines.</title>
        <authorList>
            <person name="Ribeiro J.M."/>
            <person name="Scarpassa V."/>
            <person name="Calvo E."/>
        </authorList>
    </citation>
    <scope>NUCLEOTIDE SEQUENCE</scope>
    <source>
        <tissue evidence="3">Salivary glands</tissue>
    </source>
</reference>
<feature type="signal peptide" evidence="2">
    <location>
        <begin position="1"/>
        <end position="24"/>
    </location>
</feature>
<organism evidence="3">
    <name type="scientific">Anopheles triannulatus</name>
    <dbReference type="NCBI Taxonomy" id="58253"/>
    <lineage>
        <taxon>Eukaryota</taxon>
        <taxon>Metazoa</taxon>
        <taxon>Ecdysozoa</taxon>
        <taxon>Arthropoda</taxon>
        <taxon>Hexapoda</taxon>
        <taxon>Insecta</taxon>
        <taxon>Pterygota</taxon>
        <taxon>Neoptera</taxon>
        <taxon>Endopterygota</taxon>
        <taxon>Diptera</taxon>
        <taxon>Nematocera</taxon>
        <taxon>Culicoidea</taxon>
        <taxon>Culicidae</taxon>
        <taxon>Anophelinae</taxon>
        <taxon>Anopheles</taxon>
    </lineage>
</organism>